<reference evidence="2 3" key="1">
    <citation type="submission" date="2020-09" db="EMBL/GenBank/DDBJ databases">
        <title>De no assembly of potato wild relative species, Solanum commersonii.</title>
        <authorList>
            <person name="Cho K."/>
        </authorList>
    </citation>
    <scope>NUCLEOTIDE SEQUENCE [LARGE SCALE GENOMIC DNA]</scope>
    <source>
        <strain evidence="2">LZ3.2</strain>
        <tissue evidence="2">Leaf</tissue>
    </source>
</reference>
<dbReference type="Proteomes" id="UP000824120">
    <property type="component" value="Chromosome 9"/>
</dbReference>
<evidence type="ECO:0000313" key="3">
    <source>
        <dbReference type="Proteomes" id="UP000824120"/>
    </source>
</evidence>
<protein>
    <recommendedName>
        <fullName evidence="1">Putative plant transposon protein domain-containing protein</fullName>
    </recommendedName>
</protein>
<dbReference type="EMBL" id="JACXVP010000009">
    <property type="protein sequence ID" value="KAG5585327.1"/>
    <property type="molecule type" value="Genomic_DNA"/>
</dbReference>
<feature type="domain" description="Putative plant transposon protein" evidence="1">
    <location>
        <begin position="42"/>
        <end position="127"/>
    </location>
</feature>
<dbReference type="PANTHER" id="PTHR33180:SF31">
    <property type="entry name" value="POLYPROTEIN PROTEIN"/>
    <property type="match status" value="1"/>
</dbReference>
<organism evidence="2 3">
    <name type="scientific">Solanum commersonii</name>
    <name type="common">Commerson's wild potato</name>
    <name type="synonym">Commerson's nightshade</name>
    <dbReference type="NCBI Taxonomy" id="4109"/>
    <lineage>
        <taxon>Eukaryota</taxon>
        <taxon>Viridiplantae</taxon>
        <taxon>Streptophyta</taxon>
        <taxon>Embryophyta</taxon>
        <taxon>Tracheophyta</taxon>
        <taxon>Spermatophyta</taxon>
        <taxon>Magnoliopsida</taxon>
        <taxon>eudicotyledons</taxon>
        <taxon>Gunneridae</taxon>
        <taxon>Pentapetalae</taxon>
        <taxon>asterids</taxon>
        <taxon>lamiids</taxon>
        <taxon>Solanales</taxon>
        <taxon>Solanaceae</taxon>
        <taxon>Solanoideae</taxon>
        <taxon>Solaneae</taxon>
        <taxon>Solanum</taxon>
    </lineage>
</organism>
<accession>A0A9J5XCK9</accession>
<evidence type="ECO:0000259" key="1">
    <source>
        <dbReference type="Pfam" id="PF20167"/>
    </source>
</evidence>
<dbReference type="PANTHER" id="PTHR33180">
    <property type="entry name" value="PHOTOSYSTEM II CP43 REACTION CENTER PROTEIN"/>
    <property type="match status" value="1"/>
</dbReference>
<keyword evidence="3" id="KW-1185">Reference proteome</keyword>
<dbReference type="OrthoDB" id="1306244at2759"/>
<dbReference type="AlphaFoldDB" id="A0A9J5XCK9"/>
<evidence type="ECO:0000313" key="2">
    <source>
        <dbReference type="EMBL" id="KAG5585327.1"/>
    </source>
</evidence>
<dbReference type="InterPro" id="IPR046796">
    <property type="entry name" value="Transposase_32_dom"/>
</dbReference>
<dbReference type="Pfam" id="PF20167">
    <property type="entry name" value="Transposase_32"/>
    <property type="match status" value="1"/>
</dbReference>
<name>A0A9J5XCK9_SOLCO</name>
<comment type="caution">
    <text evidence="2">The sequence shown here is derived from an EMBL/GenBank/DDBJ whole genome shotgun (WGS) entry which is preliminary data.</text>
</comment>
<proteinExistence type="predicted"/>
<gene>
    <name evidence="2" type="ORF">H5410_045761</name>
</gene>
<sequence length="347" mass="38670">MARPKVACRDMPPYKRAKGIKINEDAAASKAKAEATKLSTIARIEKKDVNIASRFWFGFISSTIMPSQNESIFYHAKAACLGCIINGKRLNLGMIISQEMVMGAKQCQTSLPFQILIIELCRWAWVPSNEKKDLEVIPTSSTDIRRIEAKYLKDEAEKKKAAPTLPAKVVLPTSFSRPSRKLVHSADRRASRIEATIPSMIKRGLVAAVTPLSADIDALATRLEVCEKGQGDTEEVTTLKATIAALRRDKDQLNSTDMSMIFGTVEIPDIRTEKVAAAKSKDETDKELLVANEDGSYKGFTETEKAMKLDEIVTILYPFTHNPHRMWFVRITNLGQKPKLGCGEKRR</sequence>